<accession>A0ABV6DJZ4</accession>
<proteinExistence type="predicted"/>
<evidence type="ECO:0000313" key="2">
    <source>
        <dbReference type="EMBL" id="MFC0212927.1"/>
    </source>
</evidence>
<dbReference type="Proteomes" id="UP001589776">
    <property type="component" value="Unassembled WGS sequence"/>
</dbReference>
<feature type="transmembrane region" description="Helical" evidence="1">
    <location>
        <begin position="380"/>
        <end position="401"/>
    </location>
</feature>
<feature type="transmembrane region" description="Helical" evidence="1">
    <location>
        <begin position="620"/>
        <end position="641"/>
    </location>
</feature>
<keyword evidence="1" id="KW-0812">Transmembrane</keyword>
<keyword evidence="3" id="KW-1185">Reference proteome</keyword>
<keyword evidence="1" id="KW-1133">Transmembrane helix</keyword>
<name>A0ABV6DJZ4_9BACL</name>
<organism evidence="2 3">
    <name type="scientific">Paenibacillus chartarius</name>
    <dbReference type="NCBI Taxonomy" id="747481"/>
    <lineage>
        <taxon>Bacteria</taxon>
        <taxon>Bacillati</taxon>
        <taxon>Bacillota</taxon>
        <taxon>Bacilli</taxon>
        <taxon>Bacillales</taxon>
        <taxon>Paenibacillaceae</taxon>
        <taxon>Paenibacillus</taxon>
    </lineage>
</organism>
<feature type="transmembrane region" description="Helical" evidence="1">
    <location>
        <begin position="598"/>
        <end position="613"/>
    </location>
</feature>
<evidence type="ECO:0000256" key="1">
    <source>
        <dbReference type="SAM" id="Phobius"/>
    </source>
</evidence>
<sequence length="684" mass="76605">MANLYRYWNQRTRRLLWILTLVGTLCALPLVFARQQTETSANRVEFVFDYRDLLDIADMKPAPQAFINAELAKMKQAGIGSLALYEATLQELRLSRRIEVFNSREAALATQTVAKPGENFTYVVFTETATQSTLQSMITEAFTALGVQVRPWTYKGQQGLIIEMSADEATLKPMDPDPFTMKALKDQDFQLVMRVSNKRPFDPQKMDKLLADFHDLGVTRILVDGDEVPGYKEDSKEGLEQFSHMLRAHGIGLANIELLKTPQKGFQTVAKETFYNVVRLHSFTERDGEKLTEAGITQSMLDSRIQDVSDRFVLAVKDRNIRMIFLNAKPGRSVDKGIITDPLSGIYKSLSGPDGAVQRVQKFGFEIAPAKSFQITQYDVWMKVARVFILLGGVALIALTVSYFLPQTALALLLIGTVGAVGLRFLSGSLYAQGLALAVAVFAPSLAVILAIRRIHNGQASRARSRVGYAALELIRTSLVSLIGVVYVVALLNPITYLLVIEQFRGVSILHLLPFVIVGLYLLFFSEKLTRKEQIARIRSMLAFNINVLWVIIAAVVLGAGFYYLSRTGNEGQASSFEMLFRSFLENVLQVRPRSKEFLFAHPIFLLGGYLAVKYRHSGYLYLIGVMGQLSIVDTFCHLHTPLHISLIRVTYGLVFGALIGLVLIALWELLARSWKRWSPLLQE</sequence>
<dbReference type="InterPro" id="IPR043748">
    <property type="entry name" value="DUF5693"/>
</dbReference>
<feature type="transmembrane region" description="Helical" evidence="1">
    <location>
        <begin position="474"/>
        <end position="500"/>
    </location>
</feature>
<feature type="transmembrane region" description="Helical" evidence="1">
    <location>
        <begin position="432"/>
        <end position="453"/>
    </location>
</feature>
<comment type="caution">
    <text evidence="2">The sequence shown here is derived from an EMBL/GenBank/DDBJ whole genome shotgun (WGS) entry which is preliminary data.</text>
</comment>
<dbReference type="EMBL" id="JBHLWN010000041">
    <property type="protein sequence ID" value="MFC0212927.1"/>
    <property type="molecule type" value="Genomic_DNA"/>
</dbReference>
<dbReference type="RefSeq" id="WP_377470162.1">
    <property type="nucleotide sequence ID" value="NZ_JBHLWN010000041.1"/>
</dbReference>
<feature type="transmembrane region" description="Helical" evidence="1">
    <location>
        <begin position="546"/>
        <end position="565"/>
    </location>
</feature>
<feature type="transmembrane region" description="Helical" evidence="1">
    <location>
        <begin position="647"/>
        <end position="671"/>
    </location>
</feature>
<evidence type="ECO:0000313" key="3">
    <source>
        <dbReference type="Proteomes" id="UP001589776"/>
    </source>
</evidence>
<dbReference type="Pfam" id="PF18949">
    <property type="entry name" value="DUF5693"/>
    <property type="match status" value="1"/>
</dbReference>
<reference evidence="2 3" key="1">
    <citation type="submission" date="2024-09" db="EMBL/GenBank/DDBJ databases">
        <authorList>
            <person name="Sun Q."/>
            <person name="Mori K."/>
        </authorList>
    </citation>
    <scope>NUCLEOTIDE SEQUENCE [LARGE SCALE GENOMIC DNA]</scope>
    <source>
        <strain evidence="2 3">CCM 7759</strain>
    </source>
</reference>
<protein>
    <submittedName>
        <fullName evidence="2">DUF5693 family protein</fullName>
    </submittedName>
</protein>
<feature type="transmembrane region" description="Helical" evidence="1">
    <location>
        <begin position="506"/>
        <end position="525"/>
    </location>
</feature>
<gene>
    <name evidence="2" type="ORF">ACFFK0_10680</name>
</gene>
<keyword evidence="1" id="KW-0472">Membrane</keyword>